<name>A0AA35TCS2_GEOBA</name>
<dbReference type="SUPFAM" id="SSF56112">
    <property type="entry name" value="Protein kinase-like (PK-like)"/>
    <property type="match status" value="1"/>
</dbReference>
<feature type="compositionally biased region" description="Acidic residues" evidence="6">
    <location>
        <begin position="360"/>
        <end position="374"/>
    </location>
</feature>
<dbReference type="PRINTS" id="PR00109">
    <property type="entry name" value="TYRKINASE"/>
</dbReference>
<evidence type="ECO:0000313" key="8">
    <source>
        <dbReference type="EMBL" id="CAI8045542.1"/>
    </source>
</evidence>
<dbReference type="CDD" id="cd00192">
    <property type="entry name" value="PTKc"/>
    <property type="match status" value="1"/>
</dbReference>
<evidence type="ECO:0000256" key="3">
    <source>
        <dbReference type="ARBA" id="ARBA00022777"/>
    </source>
</evidence>
<dbReference type="GO" id="GO:0005524">
    <property type="term" value="F:ATP binding"/>
    <property type="evidence" value="ECO:0007669"/>
    <property type="project" value="UniProtKB-KW"/>
</dbReference>
<dbReference type="GO" id="GO:0004714">
    <property type="term" value="F:transmembrane receptor protein tyrosine kinase activity"/>
    <property type="evidence" value="ECO:0007669"/>
    <property type="project" value="TreeGrafter"/>
</dbReference>
<dbReference type="AlphaFoldDB" id="A0AA35TCS2"/>
<dbReference type="EMBL" id="CASHTH010003478">
    <property type="protein sequence ID" value="CAI8045542.1"/>
    <property type="molecule type" value="Genomic_DNA"/>
</dbReference>
<evidence type="ECO:0000256" key="6">
    <source>
        <dbReference type="SAM" id="MobiDB-lite"/>
    </source>
</evidence>
<dbReference type="Gene3D" id="1.10.510.10">
    <property type="entry name" value="Transferase(Phosphotransferase) domain 1"/>
    <property type="match status" value="1"/>
</dbReference>
<dbReference type="Proteomes" id="UP001174909">
    <property type="component" value="Unassembled WGS sequence"/>
</dbReference>
<organism evidence="8 9">
    <name type="scientific">Geodia barretti</name>
    <name type="common">Barrett's horny sponge</name>
    <dbReference type="NCBI Taxonomy" id="519541"/>
    <lineage>
        <taxon>Eukaryota</taxon>
        <taxon>Metazoa</taxon>
        <taxon>Porifera</taxon>
        <taxon>Demospongiae</taxon>
        <taxon>Heteroscleromorpha</taxon>
        <taxon>Tetractinellida</taxon>
        <taxon>Astrophorina</taxon>
        <taxon>Geodiidae</taxon>
        <taxon>Geodia</taxon>
    </lineage>
</organism>
<feature type="compositionally biased region" description="Low complexity" evidence="6">
    <location>
        <begin position="344"/>
        <end position="359"/>
    </location>
</feature>
<dbReference type="GO" id="GO:0043235">
    <property type="term" value="C:receptor complex"/>
    <property type="evidence" value="ECO:0007669"/>
    <property type="project" value="TreeGrafter"/>
</dbReference>
<feature type="region of interest" description="Disordered" evidence="6">
    <location>
        <begin position="344"/>
        <end position="374"/>
    </location>
</feature>
<dbReference type="InterPro" id="IPR000719">
    <property type="entry name" value="Prot_kinase_dom"/>
</dbReference>
<keyword evidence="5" id="KW-0829">Tyrosine-protein kinase</keyword>
<dbReference type="GO" id="GO:0006909">
    <property type="term" value="P:phagocytosis"/>
    <property type="evidence" value="ECO:0007669"/>
    <property type="project" value="TreeGrafter"/>
</dbReference>
<evidence type="ECO:0000313" key="9">
    <source>
        <dbReference type="Proteomes" id="UP001174909"/>
    </source>
</evidence>
<evidence type="ECO:0000256" key="2">
    <source>
        <dbReference type="ARBA" id="ARBA00022741"/>
    </source>
</evidence>
<dbReference type="InterPro" id="IPR050122">
    <property type="entry name" value="RTK"/>
</dbReference>
<accession>A0AA35TCS2</accession>
<gene>
    <name evidence="8" type="ORF">GBAR_LOCUS25189</name>
</gene>
<protein>
    <submittedName>
        <fullName evidence="8">Tyrosine-protein kinase transforming protein RYK</fullName>
    </submittedName>
</protein>
<comment type="caution">
    <text evidence="8">The sequence shown here is derived from an EMBL/GenBank/DDBJ whole genome shotgun (WGS) entry which is preliminary data.</text>
</comment>
<feature type="domain" description="Protein kinase" evidence="7">
    <location>
        <begin position="43"/>
        <end position="320"/>
    </location>
</feature>
<dbReference type="InterPro" id="IPR001245">
    <property type="entry name" value="Ser-Thr/Tyr_kinase_cat_dom"/>
</dbReference>
<dbReference type="GO" id="GO:0007169">
    <property type="term" value="P:cell surface receptor protein tyrosine kinase signaling pathway"/>
    <property type="evidence" value="ECO:0007669"/>
    <property type="project" value="TreeGrafter"/>
</dbReference>
<proteinExistence type="predicted"/>
<evidence type="ECO:0000256" key="4">
    <source>
        <dbReference type="ARBA" id="ARBA00022840"/>
    </source>
</evidence>
<keyword evidence="3 8" id="KW-0418">Kinase</keyword>
<evidence type="ECO:0000259" key="7">
    <source>
        <dbReference type="PROSITE" id="PS50011"/>
    </source>
</evidence>
<dbReference type="PANTHER" id="PTHR24416:SF564">
    <property type="entry name" value="MACROPHAGE-STIMULATING PROTEIN RECEPTOR"/>
    <property type="match status" value="1"/>
</dbReference>
<dbReference type="Pfam" id="PF07714">
    <property type="entry name" value="PK_Tyr_Ser-Thr"/>
    <property type="match status" value="1"/>
</dbReference>
<dbReference type="PROSITE" id="PS50011">
    <property type="entry name" value="PROTEIN_KINASE_DOM"/>
    <property type="match status" value="1"/>
</dbReference>
<dbReference type="FunFam" id="1.10.510.10:FF:000554">
    <property type="entry name" value="Predicted protein"/>
    <property type="match status" value="1"/>
</dbReference>
<evidence type="ECO:0000256" key="5">
    <source>
        <dbReference type="ARBA" id="ARBA00023137"/>
    </source>
</evidence>
<dbReference type="GO" id="GO:0016477">
    <property type="term" value="P:cell migration"/>
    <property type="evidence" value="ECO:0007669"/>
    <property type="project" value="TreeGrafter"/>
</dbReference>
<reference evidence="8" key="1">
    <citation type="submission" date="2023-03" db="EMBL/GenBank/DDBJ databases">
        <authorList>
            <person name="Steffen K."/>
            <person name="Cardenas P."/>
        </authorList>
    </citation>
    <scope>NUCLEOTIDE SEQUENCE</scope>
</reference>
<sequence length="374" mass="42311">ESEVVNAEESSSTDEIDYESRFLSPRLREQLKKRRMIFSKNHIELSTIIGQGKSGLLVHRAYLETPRGKELVAVKTVKALFSRNDVKRLGKEVFTMFSLKHTNVMSLRGVCVAAESPLLIMPFMTNGSVLEFVQHHKDELLCISTEAKVEIARERLLKICHQISKGMEYLSLRNVVHRDLGASNCMIDNDGVIKVADFGLAKNMHGTDYFRQGKGEGEDEEVPIKWMAPESLEEDIYTEATDVWSFGVTVWEVFTCGRIPYIDIPVVHLLEALKGGQRLEKPQNEACMDEIYDTMRSCWSLKPTDRPKFLDLVGMLGTLLERSSCMCQTSSKLDMSQFLHSNIPLSSPPTALTPPVIQEQDAEDEDDDEAEDEF</sequence>
<dbReference type="Gene3D" id="3.30.200.20">
    <property type="entry name" value="Phosphorylase Kinase, domain 1"/>
    <property type="match status" value="1"/>
</dbReference>
<feature type="non-terminal residue" evidence="8">
    <location>
        <position position="1"/>
    </location>
</feature>
<keyword evidence="2" id="KW-0547">Nucleotide-binding</keyword>
<dbReference type="GO" id="GO:0005886">
    <property type="term" value="C:plasma membrane"/>
    <property type="evidence" value="ECO:0007669"/>
    <property type="project" value="TreeGrafter"/>
</dbReference>
<keyword evidence="1" id="KW-0808">Transferase</keyword>
<keyword evidence="4" id="KW-0067">ATP-binding</keyword>
<dbReference type="PANTHER" id="PTHR24416">
    <property type="entry name" value="TYROSINE-PROTEIN KINASE RECEPTOR"/>
    <property type="match status" value="1"/>
</dbReference>
<dbReference type="InterPro" id="IPR011009">
    <property type="entry name" value="Kinase-like_dom_sf"/>
</dbReference>
<evidence type="ECO:0000256" key="1">
    <source>
        <dbReference type="ARBA" id="ARBA00022679"/>
    </source>
</evidence>
<keyword evidence="9" id="KW-1185">Reference proteome</keyword>